<keyword evidence="2" id="KW-0677">Repeat</keyword>
<dbReference type="EMBL" id="MFJU01000030">
    <property type="protein sequence ID" value="OGG34717.1"/>
    <property type="molecule type" value="Genomic_DNA"/>
</dbReference>
<dbReference type="PANTHER" id="PTHR23416">
    <property type="entry name" value="SIALIC ACID SYNTHASE-RELATED"/>
    <property type="match status" value="1"/>
</dbReference>
<evidence type="ECO:0000256" key="1">
    <source>
        <dbReference type="ARBA" id="ARBA00022679"/>
    </source>
</evidence>
<dbReference type="InterPro" id="IPR011004">
    <property type="entry name" value="Trimer_LpxA-like_sf"/>
</dbReference>
<keyword evidence="1" id="KW-0808">Transferase</keyword>
<evidence type="ECO:0008006" key="5">
    <source>
        <dbReference type="Google" id="ProtNLM"/>
    </source>
</evidence>
<comment type="caution">
    <text evidence="3">The sequence shown here is derived from an EMBL/GenBank/DDBJ whole genome shotgun (WGS) entry which is preliminary data.</text>
</comment>
<dbReference type="GO" id="GO:0016740">
    <property type="term" value="F:transferase activity"/>
    <property type="evidence" value="ECO:0007669"/>
    <property type="project" value="UniProtKB-KW"/>
</dbReference>
<dbReference type="InterPro" id="IPR001451">
    <property type="entry name" value="Hexapep"/>
</dbReference>
<dbReference type="CDD" id="cd04647">
    <property type="entry name" value="LbH_MAT_like"/>
    <property type="match status" value="1"/>
</dbReference>
<dbReference type="STRING" id="1798391.A2968_02790"/>
<reference evidence="3 4" key="1">
    <citation type="journal article" date="2016" name="Nat. Commun.">
        <title>Thousands of microbial genomes shed light on interconnected biogeochemical processes in an aquifer system.</title>
        <authorList>
            <person name="Anantharaman K."/>
            <person name="Brown C.T."/>
            <person name="Hug L.A."/>
            <person name="Sharon I."/>
            <person name="Castelle C.J."/>
            <person name="Probst A.J."/>
            <person name="Thomas B.C."/>
            <person name="Singh A."/>
            <person name="Wilkins M.J."/>
            <person name="Karaoz U."/>
            <person name="Brodie E.L."/>
            <person name="Williams K.H."/>
            <person name="Hubbard S.S."/>
            <person name="Banfield J.F."/>
        </authorList>
    </citation>
    <scope>NUCLEOTIDE SEQUENCE [LARGE SCALE GENOMIC DNA]</scope>
</reference>
<dbReference type="InterPro" id="IPR018357">
    <property type="entry name" value="Hexapep_transf_CS"/>
</dbReference>
<dbReference type="Gene3D" id="2.160.10.10">
    <property type="entry name" value="Hexapeptide repeat proteins"/>
    <property type="match status" value="1"/>
</dbReference>
<dbReference type="PROSITE" id="PS00101">
    <property type="entry name" value="HEXAPEP_TRANSFERASES"/>
    <property type="match status" value="1"/>
</dbReference>
<dbReference type="AlphaFoldDB" id="A0A1F6BDY1"/>
<name>A0A1F6BDY1_9BACT</name>
<dbReference type="Proteomes" id="UP000176228">
    <property type="component" value="Unassembled WGS sequence"/>
</dbReference>
<dbReference type="Pfam" id="PF00132">
    <property type="entry name" value="Hexapep"/>
    <property type="match status" value="1"/>
</dbReference>
<protein>
    <recommendedName>
        <fullName evidence="5">Acetyltransferase</fullName>
    </recommendedName>
</protein>
<dbReference type="PANTHER" id="PTHR23416:SF78">
    <property type="entry name" value="LIPOPOLYSACCHARIDE BIOSYNTHESIS O-ACETYL TRANSFERASE WBBJ-RELATED"/>
    <property type="match status" value="1"/>
</dbReference>
<accession>A0A1F6BDY1</accession>
<gene>
    <name evidence="3" type="ORF">A2968_02790</name>
</gene>
<proteinExistence type="predicted"/>
<organism evidence="3 4">
    <name type="scientific">Candidatus Gottesmanbacteria bacterium RIFCSPLOWO2_01_FULL_42_22</name>
    <dbReference type="NCBI Taxonomy" id="1798391"/>
    <lineage>
        <taxon>Bacteria</taxon>
        <taxon>Candidatus Gottesmaniibacteriota</taxon>
    </lineage>
</organism>
<dbReference type="SUPFAM" id="SSF51161">
    <property type="entry name" value="Trimeric LpxA-like enzymes"/>
    <property type="match status" value="1"/>
</dbReference>
<dbReference type="InterPro" id="IPR051159">
    <property type="entry name" value="Hexapeptide_acetyltransf"/>
</dbReference>
<evidence type="ECO:0000313" key="4">
    <source>
        <dbReference type="Proteomes" id="UP000176228"/>
    </source>
</evidence>
<evidence type="ECO:0000256" key="2">
    <source>
        <dbReference type="ARBA" id="ARBA00022737"/>
    </source>
</evidence>
<sequence>MLAGFGGNIKIGQNVRIYENTIIDSHSRITIGDHTLIAPFVYITDYDHKIERGRKPLLQRGYVRENVEIGRNVWIGTKAIILKGVTIGRNSVIGAGAVVTRSVPPGCLAAGVPAKIIRKI</sequence>
<evidence type="ECO:0000313" key="3">
    <source>
        <dbReference type="EMBL" id="OGG34717.1"/>
    </source>
</evidence>